<gene>
    <name evidence="1" type="ORF">GCM10010170_105330</name>
</gene>
<sequence length="81" mass="9118">MPARVQSVAAPSVLPWYARMLRRKMRVSAANVTLTATPVTSRPTTMWIALRCCCVVMPSTLGIRRPARERSRSYDLRTSPL</sequence>
<name>A0ABP5V1W9_9ACTN</name>
<protein>
    <submittedName>
        <fullName evidence="1">Uncharacterized protein</fullName>
    </submittedName>
</protein>
<keyword evidence="2" id="KW-1185">Reference proteome</keyword>
<dbReference type="EMBL" id="BAAARV010000130">
    <property type="protein sequence ID" value="GAA2392550.1"/>
    <property type="molecule type" value="Genomic_DNA"/>
</dbReference>
<evidence type="ECO:0000313" key="1">
    <source>
        <dbReference type="EMBL" id="GAA2392550.1"/>
    </source>
</evidence>
<accession>A0ABP5V1W9</accession>
<organism evidence="1 2">
    <name type="scientific">Dactylosporangium salmoneum</name>
    <dbReference type="NCBI Taxonomy" id="53361"/>
    <lineage>
        <taxon>Bacteria</taxon>
        <taxon>Bacillati</taxon>
        <taxon>Actinomycetota</taxon>
        <taxon>Actinomycetes</taxon>
        <taxon>Micromonosporales</taxon>
        <taxon>Micromonosporaceae</taxon>
        <taxon>Dactylosporangium</taxon>
    </lineage>
</organism>
<dbReference type="Proteomes" id="UP001501444">
    <property type="component" value="Unassembled WGS sequence"/>
</dbReference>
<reference evidence="2" key="1">
    <citation type="journal article" date="2019" name="Int. J. Syst. Evol. Microbiol.">
        <title>The Global Catalogue of Microorganisms (GCM) 10K type strain sequencing project: providing services to taxonomists for standard genome sequencing and annotation.</title>
        <authorList>
            <consortium name="The Broad Institute Genomics Platform"/>
            <consortium name="The Broad Institute Genome Sequencing Center for Infectious Disease"/>
            <person name="Wu L."/>
            <person name="Ma J."/>
        </authorList>
    </citation>
    <scope>NUCLEOTIDE SEQUENCE [LARGE SCALE GENOMIC DNA]</scope>
    <source>
        <strain evidence="2">JCM 3272</strain>
    </source>
</reference>
<proteinExistence type="predicted"/>
<evidence type="ECO:0000313" key="2">
    <source>
        <dbReference type="Proteomes" id="UP001501444"/>
    </source>
</evidence>
<comment type="caution">
    <text evidence="1">The sequence shown here is derived from an EMBL/GenBank/DDBJ whole genome shotgun (WGS) entry which is preliminary data.</text>
</comment>